<dbReference type="SUPFAM" id="SSF51735">
    <property type="entry name" value="NAD(P)-binding Rossmann-fold domains"/>
    <property type="match status" value="1"/>
</dbReference>
<comment type="similarity">
    <text evidence="1 3">Belongs to the short-chain dehydrogenases/reductases (SDR) family.</text>
</comment>
<dbReference type="STRING" id="56484.A0A1Y2F8Z3"/>
<dbReference type="Gene3D" id="3.40.50.720">
    <property type="entry name" value="NAD(P)-binding Rossmann-like Domain"/>
    <property type="match status" value="1"/>
</dbReference>
<evidence type="ECO:0000256" key="3">
    <source>
        <dbReference type="RuleBase" id="RU000363"/>
    </source>
</evidence>
<dbReference type="Pfam" id="PF00106">
    <property type="entry name" value="adh_short"/>
    <property type="match status" value="1"/>
</dbReference>
<evidence type="ECO:0000313" key="5">
    <source>
        <dbReference type="Proteomes" id="UP000193685"/>
    </source>
</evidence>
<sequence length="258" mass="27344">EVVLVTGAAAGLGFCVKQKLRQKGARVVALDVVDCTLSDYYKCDVSDADAVAKTAEAIKASIGVPTVVVSNAGIVRPGTVLASSLDDIKRTLDINLLGQFILAKAFLPDMLDHEGQWVTVGSTLGYVGCHSLASYTASKAAVLSFHESLTAELAESHPRIATTLVLPGQMSESMFAKLSTPNSFLAPVAELEKVADCIVELIERRQPGEFAMPLYGRFLGILRVLPSGLQQLARRFSGMDGAAQSFSSLAAAETKRKA</sequence>
<proteinExistence type="inferred from homology"/>
<evidence type="ECO:0000256" key="1">
    <source>
        <dbReference type="ARBA" id="ARBA00006484"/>
    </source>
</evidence>
<organism evidence="4 5">
    <name type="scientific">Protomyces lactucae-debilis</name>
    <dbReference type="NCBI Taxonomy" id="2754530"/>
    <lineage>
        <taxon>Eukaryota</taxon>
        <taxon>Fungi</taxon>
        <taxon>Dikarya</taxon>
        <taxon>Ascomycota</taxon>
        <taxon>Taphrinomycotina</taxon>
        <taxon>Taphrinomycetes</taxon>
        <taxon>Taphrinales</taxon>
        <taxon>Protomycetaceae</taxon>
        <taxon>Protomyces</taxon>
    </lineage>
</organism>
<keyword evidence="5" id="KW-1185">Reference proteome</keyword>
<dbReference type="OrthoDB" id="5840532at2759"/>
<accession>A0A1Y2F8Z3</accession>
<comment type="caution">
    <text evidence="4">The sequence shown here is derived from an EMBL/GenBank/DDBJ whole genome shotgun (WGS) entry which is preliminary data.</text>
</comment>
<reference evidence="4 5" key="1">
    <citation type="submission" date="2016-07" db="EMBL/GenBank/DDBJ databases">
        <title>Pervasive Adenine N6-methylation of Active Genes in Fungi.</title>
        <authorList>
            <consortium name="DOE Joint Genome Institute"/>
            <person name="Mondo S.J."/>
            <person name="Dannebaum R.O."/>
            <person name="Kuo R.C."/>
            <person name="Labutti K."/>
            <person name="Haridas S."/>
            <person name="Kuo A."/>
            <person name="Salamov A."/>
            <person name="Ahrendt S.R."/>
            <person name="Lipzen A."/>
            <person name="Sullivan W."/>
            <person name="Andreopoulos W.B."/>
            <person name="Clum A."/>
            <person name="Lindquist E."/>
            <person name="Daum C."/>
            <person name="Ramamoorthy G.K."/>
            <person name="Gryganskyi A."/>
            <person name="Culley D."/>
            <person name="Magnuson J.K."/>
            <person name="James T.Y."/>
            <person name="O'Malley M.A."/>
            <person name="Stajich J.E."/>
            <person name="Spatafora J.W."/>
            <person name="Visel A."/>
            <person name="Grigoriev I.V."/>
        </authorList>
    </citation>
    <scope>NUCLEOTIDE SEQUENCE [LARGE SCALE GENOMIC DNA]</scope>
    <source>
        <strain evidence="4 5">12-1054</strain>
    </source>
</reference>
<evidence type="ECO:0000313" key="4">
    <source>
        <dbReference type="EMBL" id="ORY80371.1"/>
    </source>
</evidence>
<name>A0A1Y2F8Z3_PROLT</name>
<dbReference type="GO" id="GO:0016616">
    <property type="term" value="F:oxidoreductase activity, acting on the CH-OH group of donors, NAD or NADP as acceptor"/>
    <property type="evidence" value="ECO:0007669"/>
    <property type="project" value="TreeGrafter"/>
</dbReference>
<evidence type="ECO:0000256" key="2">
    <source>
        <dbReference type="ARBA" id="ARBA00023002"/>
    </source>
</evidence>
<dbReference type="PRINTS" id="PR00081">
    <property type="entry name" value="GDHRDH"/>
</dbReference>
<dbReference type="PANTHER" id="PTHR24322:SF736">
    <property type="entry name" value="RETINOL DEHYDROGENASE 10"/>
    <property type="match status" value="1"/>
</dbReference>
<keyword evidence="2" id="KW-0560">Oxidoreductase</keyword>
<protein>
    <submittedName>
        <fullName evidence="4">Uncharacterized protein</fullName>
    </submittedName>
</protein>
<dbReference type="RefSeq" id="XP_040724259.1">
    <property type="nucleotide sequence ID" value="XM_040867879.1"/>
</dbReference>
<dbReference type="PANTHER" id="PTHR24322">
    <property type="entry name" value="PKSB"/>
    <property type="match status" value="1"/>
</dbReference>
<dbReference type="InterPro" id="IPR002347">
    <property type="entry name" value="SDR_fam"/>
</dbReference>
<feature type="non-terminal residue" evidence="4">
    <location>
        <position position="1"/>
    </location>
</feature>
<dbReference type="Proteomes" id="UP000193685">
    <property type="component" value="Unassembled WGS sequence"/>
</dbReference>
<dbReference type="EMBL" id="MCFI01000013">
    <property type="protein sequence ID" value="ORY80371.1"/>
    <property type="molecule type" value="Genomic_DNA"/>
</dbReference>
<dbReference type="PRINTS" id="PR00080">
    <property type="entry name" value="SDRFAMILY"/>
</dbReference>
<dbReference type="GeneID" id="63784478"/>
<dbReference type="InterPro" id="IPR036291">
    <property type="entry name" value="NAD(P)-bd_dom_sf"/>
</dbReference>
<dbReference type="OMA" id="HGHIVNM"/>
<dbReference type="AlphaFoldDB" id="A0A1Y2F8Z3"/>
<gene>
    <name evidence="4" type="ORF">BCR37DRAFT_348887</name>
</gene>